<sequence>MTEEWKDHLNEIFLKEFLRAPFKEMFIEIINEMLMTIVEDDSVAEERENLLKKIFLKEYKLLRVFSKGMLNEIVNEMVISTDEERNNLLKRIFLKEFLKKLSKERFNEFVDKMLMSTDEDKEHTSPSEKTTEEETTHTYMYNPVPGKHKKYREDEKHSTTLQRMKRLGRRLCRKLGLKEGLLTSSWNDHPRKGSTKKMFDVKLVTVVILVVALIASGQRRQVKEASLDAGSSNVEDMTEEWKDHLNEIFLKEFLRAPFKEMFIEIISEMLMTTIEDDSMAEDRENLLKNIFLKEYKLLRLFSKGMLNEIINKMVISTDEEWKNLLKEIVLKKFLKTLSKERFNEFVDKMLVSTNEDKAHTPETPSSGQAIDEETAYVYSHVPEGRNKSQGNEKHSTTQQRVRRLGRRLVRKLGLEEGWVTSSWIDHLRKVGGLAFSIEEDGPIVHTQYGDVRGLYVEDLDGVIFFGLPFGEPPVGEFRWKPPRQYNRSWAPKVRDGTVPGPGCYQSRCGPNDDDSTFECPRDRKVSEDCLYLNIFAPRTILNSTSAKLPILFWIHGGENEQGSGSAYLYDGRFLSNKTNAIVVTTNYRLAAFGYLVAGQGEDAATGNYGLLDQAAGLRWVKENIESFGGDKNRVTVFGQSTGSDATSTLLISPKFADLFQQAIMLSVPLTIPHKSRWEALRLGDHLADKLGCSHGDMKCLRSKNSSAIQAGLDRMGTFFSNPYRPLEASVKWGPVVDGEIVPGPTVESFAKGHFQSKPFIIGTTTEEAVLYIYSLYNKPVTSLVTLYGIYAAFVHLKAGEVAVEYPTGKNTSDYRLHMSELTTDWVFKCSTRNVIRSAVRGGNTNVWLYVFDHVWSFPHLWDYQKNCNGHVCHAEDLPFVFQTTRLPVTNMTMTAEEQKMADAIAYYYGNFAHTGDPNQPSRDSAETTRMTMPGTATSWPKYNQEGNFPCLNISTPTTSLIHDYRKDKCDFWDRMDVYNL</sequence>
<evidence type="ECO:0000256" key="3">
    <source>
        <dbReference type="SAM" id="MobiDB-lite"/>
    </source>
</evidence>
<dbReference type="PANTHER" id="PTHR45570:SF1">
    <property type="entry name" value="CARBOXYLIC ESTER HYDROLASE"/>
    <property type="match status" value="1"/>
</dbReference>
<dbReference type="EMBL" id="GG666488">
    <property type="protein sequence ID" value="EEN64094.1"/>
    <property type="molecule type" value="Genomic_DNA"/>
</dbReference>
<gene>
    <name evidence="5" type="ORF">BRAFLDRAFT_91438</name>
</gene>
<dbReference type="InterPro" id="IPR019819">
    <property type="entry name" value="Carboxylesterase_B_CS"/>
</dbReference>
<dbReference type="GO" id="GO:0016787">
    <property type="term" value="F:hydrolase activity"/>
    <property type="evidence" value="ECO:0007669"/>
    <property type="project" value="UniProtKB-KW"/>
</dbReference>
<dbReference type="AlphaFoldDB" id="C3Y6Y4"/>
<feature type="region of interest" description="Disordered" evidence="3">
    <location>
        <begin position="117"/>
        <end position="159"/>
    </location>
</feature>
<organism>
    <name type="scientific">Branchiostoma floridae</name>
    <name type="common">Florida lancelet</name>
    <name type="synonym">Amphioxus</name>
    <dbReference type="NCBI Taxonomy" id="7739"/>
    <lineage>
        <taxon>Eukaryota</taxon>
        <taxon>Metazoa</taxon>
        <taxon>Chordata</taxon>
        <taxon>Cephalochordata</taxon>
        <taxon>Leptocardii</taxon>
        <taxon>Amphioxiformes</taxon>
        <taxon>Branchiostomatidae</taxon>
        <taxon>Branchiostoma</taxon>
    </lineage>
</organism>
<evidence type="ECO:0000313" key="5">
    <source>
        <dbReference type="EMBL" id="EEN64094.1"/>
    </source>
</evidence>
<comment type="similarity">
    <text evidence="1">Belongs to the type-B carboxylesterase/lipase family.</text>
</comment>
<feature type="compositionally biased region" description="Basic and acidic residues" evidence="3">
    <location>
        <begin position="118"/>
        <end position="136"/>
    </location>
</feature>
<dbReference type="ESTHER" id="brafl-c3y6y4">
    <property type="family name" value="Cholinesterase-like"/>
</dbReference>
<dbReference type="Gene3D" id="3.40.50.1820">
    <property type="entry name" value="alpha/beta hydrolase"/>
    <property type="match status" value="1"/>
</dbReference>
<dbReference type="InParanoid" id="C3Y6Y4"/>
<keyword evidence="2" id="KW-0378">Hydrolase</keyword>
<dbReference type="SUPFAM" id="SSF53474">
    <property type="entry name" value="alpha/beta-Hydrolases"/>
    <property type="match status" value="1"/>
</dbReference>
<reference evidence="5" key="1">
    <citation type="journal article" date="2008" name="Nature">
        <title>The amphioxus genome and the evolution of the chordate karyotype.</title>
        <authorList>
            <consortium name="US DOE Joint Genome Institute (JGI-PGF)"/>
            <person name="Putnam N.H."/>
            <person name="Butts T."/>
            <person name="Ferrier D.E.K."/>
            <person name="Furlong R.F."/>
            <person name="Hellsten U."/>
            <person name="Kawashima T."/>
            <person name="Robinson-Rechavi M."/>
            <person name="Shoguchi E."/>
            <person name="Terry A."/>
            <person name="Yu J.-K."/>
            <person name="Benito-Gutierrez E.L."/>
            <person name="Dubchak I."/>
            <person name="Garcia-Fernandez J."/>
            <person name="Gibson-Brown J.J."/>
            <person name="Grigoriev I.V."/>
            <person name="Horton A.C."/>
            <person name="de Jong P.J."/>
            <person name="Jurka J."/>
            <person name="Kapitonov V.V."/>
            <person name="Kohara Y."/>
            <person name="Kuroki Y."/>
            <person name="Lindquist E."/>
            <person name="Lucas S."/>
            <person name="Osoegawa K."/>
            <person name="Pennacchio L.A."/>
            <person name="Salamov A.A."/>
            <person name="Satou Y."/>
            <person name="Sauka-Spengler T."/>
            <person name="Schmutz J."/>
            <person name="Shin-I T."/>
            <person name="Toyoda A."/>
            <person name="Bronner-Fraser M."/>
            <person name="Fujiyama A."/>
            <person name="Holland L.Z."/>
            <person name="Holland P.W.H."/>
            <person name="Satoh N."/>
            <person name="Rokhsar D.S."/>
        </authorList>
    </citation>
    <scope>NUCLEOTIDE SEQUENCE [LARGE SCALE GENOMIC DNA]</scope>
    <source>
        <strain evidence="5">S238N-H82</strain>
        <tissue evidence="5">Testes</tissue>
    </source>
</reference>
<dbReference type="eggNOG" id="KOG4389">
    <property type="taxonomic scope" value="Eukaryota"/>
</dbReference>
<dbReference type="PANTHER" id="PTHR45570">
    <property type="entry name" value="CARBOXYLIC ESTER HYDROLASE"/>
    <property type="match status" value="1"/>
</dbReference>
<evidence type="ECO:0000256" key="1">
    <source>
        <dbReference type="ARBA" id="ARBA00005964"/>
    </source>
</evidence>
<dbReference type="PROSITE" id="PS00122">
    <property type="entry name" value="CARBOXYLESTERASE_B_1"/>
    <property type="match status" value="1"/>
</dbReference>
<name>C3Y6Y4_BRAFL</name>
<proteinExistence type="inferred from homology"/>
<evidence type="ECO:0000259" key="4">
    <source>
        <dbReference type="Pfam" id="PF00135"/>
    </source>
</evidence>
<protein>
    <recommendedName>
        <fullName evidence="4">Carboxylesterase type B domain-containing protein</fullName>
    </recommendedName>
</protein>
<feature type="domain" description="Carboxylesterase type B" evidence="4">
    <location>
        <begin position="441"/>
        <end position="972"/>
    </location>
</feature>
<dbReference type="InterPro" id="IPR029058">
    <property type="entry name" value="AB_hydrolase_fold"/>
</dbReference>
<dbReference type="Pfam" id="PF00135">
    <property type="entry name" value="COesterase"/>
    <property type="match status" value="1"/>
</dbReference>
<evidence type="ECO:0000256" key="2">
    <source>
        <dbReference type="ARBA" id="ARBA00022801"/>
    </source>
</evidence>
<accession>C3Y6Y4</accession>
<dbReference type="PROSITE" id="PS00941">
    <property type="entry name" value="CARBOXYLESTERASE_B_2"/>
    <property type="match status" value="1"/>
</dbReference>
<dbReference type="InterPro" id="IPR002018">
    <property type="entry name" value="CarbesteraseB"/>
</dbReference>
<dbReference type="InterPro" id="IPR019826">
    <property type="entry name" value="Carboxylesterase_B_AS"/>
</dbReference>